<feature type="domain" description="Agenet" evidence="5">
    <location>
        <begin position="181"/>
        <end position="249"/>
    </location>
</feature>
<feature type="domain" description="Agenet" evidence="5">
    <location>
        <begin position="23"/>
        <end position="104"/>
    </location>
</feature>
<dbReference type="InterPro" id="IPR014002">
    <property type="entry name" value="Agenet_dom_plant"/>
</dbReference>
<comment type="caution">
    <text evidence="6">The sequence shown here is derived from an EMBL/GenBank/DDBJ whole genome shotgun (WGS) entry which is preliminary data.</text>
</comment>
<keyword evidence="7" id="KW-1185">Reference proteome</keyword>
<reference evidence="6" key="1">
    <citation type="journal article" date="2020" name="bioRxiv">
        <title>Hybrid origin of Populus tomentosa Carr. identified through genome sequencing and phylogenomic analysis.</title>
        <authorList>
            <person name="An X."/>
            <person name="Gao K."/>
            <person name="Chen Z."/>
            <person name="Li J."/>
            <person name="Yang X."/>
            <person name="Yang X."/>
            <person name="Zhou J."/>
            <person name="Guo T."/>
            <person name="Zhao T."/>
            <person name="Huang S."/>
            <person name="Miao D."/>
            <person name="Khan W.U."/>
            <person name="Rao P."/>
            <person name="Ye M."/>
            <person name="Lei B."/>
            <person name="Liao W."/>
            <person name="Wang J."/>
            <person name="Ji L."/>
            <person name="Li Y."/>
            <person name="Guo B."/>
            <person name="Mustafa N.S."/>
            <person name="Li S."/>
            <person name="Yun Q."/>
            <person name="Keller S.R."/>
            <person name="Mao J."/>
            <person name="Zhang R."/>
            <person name="Strauss S.H."/>
        </authorList>
    </citation>
    <scope>NUCLEOTIDE SEQUENCE</scope>
    <source>
        <strain evidence="6">GM15</strain>
        <tissue evidence="6">Leaf</tissue>
    </source>
</reference>
<dbReference type="Proteomes" id="UP000886885">
    <property type="component" value="Unassembled WGS sequence"/>
</dbReference>
<dbReference type="InterPro" id="IPR008395">
    <property type="entry name" value="Agenet-like_dom"/>
</dbReference>
<feature type="region of interest" description="Disordered" evidence="4">
    <location>
        <begin position="1"/>
        <end position="22"/>
    </location>
</feature>
<gene>
    <name evidence="6" type="ORF">POTOM_062116</name>
</gene>
<dbReference type="CDD" id="cd20405">
    <property type="entry name" value="Tudor_Agenet_AtDUF_rpt1_3"/>
    <property type="match status" value="1"/>
</dbReference>
<feature type="domain" description="Agenet" evidence="5">
    <location>
        <begin position="109"/>
        <end position="166"/>
    </location>
</feature>
<dbReference type="OrthoDB" id="1154930at2759"/>
<evidence type="ECO:0000313" key="6">
    <source>
        <dbReference type="EMBL" id="KAG6735321.1"/>
    </source>
</evidence>
<evidence type="ECO:0000256" key="2">
    <source>
        <dbReference type="ARBA" id="ARBA00022604"/>
    </source>
</evidence>
<feature type="coiled-coil region" evidence="3">
    <location>
        <begin position="881"/>
        <end position="922"/>
    </location>
</feature>
<feature type="region of interest" description="Disordered" evidence="4">
    <location>
        <begin position="344"/>
        <end position="374"/>
    </location>
</feature>
<evidence type="ECO:0000256" key="1">
    <source>
        <dbReference type="ARBA" id="ARBA00022448"/>
    </source>
</evidence>
<dbReference type="AlphaFoldDB" id="A0A8X8BV33"/>
<name>A0A8X8BV33_POPTO</name>
<dbReference type="InterPro" id="IPR007930">
    <property type="entry name" value="DUF724"/>
</dbReference>
<sequence length="962" mass="107081">MVGLDSNPEPQPQQNPRQQDQTILFNKGEEVEVSSDEEGFRGAWYLATILEFPKPQSQAAVKSASKKKRKAIVQYKTLVTEDGSAPLVEQVDPHLIRPLPPQSLLKNGGLFQENEAIDASLRDGWWSGVVKKVLDGGSRYMVYFDNPPDVVEFEAKDLRLHLDWVDGNWVRPQMQRQATGSVFSSGTEVEVNLEKDNVRDIWLPAVVIKENEDKTFLVKCLSARNSDEAGPMKTIVDFLHIRPTPPLYADRNYELLERVDTRYGFGWRSGVITKLLAGRRYNVFFKHGNEDKELSHSKIRPHLEWVDGKWISKSKEVRIVSDSQGQFVGTNSSDNPDVAVQLKSSSAAEDKTKEQTVSTSIRNPTEQSMHSGEKSVKKLKLTLYNGGGACSSASSMPTEVDTTEAPLSVTVLQSRKIPIEMSSNEKLCGFTTSKTGGKRARCIEKHMVDAQPSNKTENFSAGKTTKTKLHKVLELDCPKVDIVTRKGRATKSPFRSPNSSAAVKDGDAVEVTVQGISESDVKTKEIEVPLIIGLKAIEGIYQDDKEMLKLMRDQKKGLNDSAKDKNMVRKRFLSASASVWLFNGREKESIGTHGSSISSPLECAKTVPALRFVVFGSGICGKQSKKKEGKTTQINHKLKSSGKDFGSVDIADEVVQVVVKDLTTNEVEWPTQARAEPKVSHNSSREKSSEIFKTEFMSREADAADAASKNVADDDQPLSTWFGNMHGSAGLEELRLSTGRIVSEAREKKVVAVQSCTVDPKSNDTLLESQLVPFVKKSPVWNTIESMEVFQIIPQKPHFHPLTECKEEYREGSAIGIMVTFASLFEKISSLQFDDCRSILESTLESLVDLEKHGFDITVPRCRLNELLSIKDGQGEVINESKDAEGKIRAHADEKRKLEEKMSDIEKKITELQEELALTKAKMEAKGLDISKMQSHTDAINERIKNARDHFVKVASAPWKSP</sequence>
<evidence type="ECO:0000313" key="7">
    <source>
        <dbReference type="Proteomes" id="UP000886885"/>
    </source>
</evidence>
<evidence type="ECO:0000256" key="4">
    <source>
        <dbReference type="SAM" id="MobiDB-lite"/>
    </source>
</evidence>
<keyword evidence="2" id="KW-0341">Growth regulation</keyword>
<dbReference type="EMBL" id="JAAWWB010002278">
    <property type="protein sequence ID" value="KAG6735321.1"/>
    <property type="molecule type" value="Genomic_DNA"/>
</dbReference>
<keyword evidence="3" id="KW-0175">Coiled coil</keyword>
<dbReference type="PANTHER" id="PTHR31917:SF153">
    <property type="entry name" value="DUF724 DOMAIN-CONTAINING PROTEIN 3-RELATED"/>
    <property type="match status" value="1"/>
</dbReference>
<evidence type="ECO:0000256" key="3">
    <source>
        <dbReference type="SAM" id="Coils"/>
    </source>
</evidence>
<protein>
    <recommendedName>
        <fullName evidence="5">Agenet domain-containing protein</fullName>
    </recommendedName>
</protein>
<accession>A0A8X8BV33</accession>
<dbReference type="Pfam" id="PF05641">
    <property type="entry name" value="Agenet"/>
    <property type="match status" value="3"/>
</dbReference>
<dbReference type="CDD" id="cd20406">
    <property type="entry name" value="Tudor_Agenet_AtDUF_rpt2_4"/>
    <property type="match status" value="2"/>
</dbReference>
<dbReference type="PANTHER" id="PTHR31917">
    <property type="entry name" value="AGENET DOMAIN-CONTAINING PROTEIN-RELATED"/>
    <property type="match status" value="1"/>
</dbReference>
<keyword evidence="1" id="KW-0813">Transport</keyword>
<dbReference type="Pfam" id="PF05266">
    <property type="entry name" value="DUF724"/>
    <property type="match status" value="1"/>
</dbReference>
<feature type="compositionally biased region" description="Polar residues" evidence="4">
    <location>
        <begin position="355"/>
        <end position="370"/>
    </location>
</feature>
<dbReference type="SMART" id="SM00743">
    <property type="entry name" value="Agenet"/>
    <property type="match status" value="4"/>
</dbReference>
<organism evidence="6 7">
    <name type="scientific">Populus tomentosa</name>
    <name type="common">Chinese white poplar</name>
    <dbReference type="NCBI Taxonomy" id="118781"/>
    <lineage>
        <taxon>Eukaryota</taxon>
        <taxon>Viridiplantae</taxon>
        <taxon>Streptophyta</taxon>
        <taxon>Embryophyta</taxon>
        <taxon>Tracheophyta</taxon>
        <taxon>Spermatophyta</taxon>
        <taxon>Magnoliopsida</taxon>
        <taxon>eudicotyledons</taxon>
        <taxon>Gunneridae</taxon>
        <taxon>Pentapetalae</taxon>
        <taxon>rosids</taxon>
        <taxon>fabids</taxon>
        <taxon>Malpighiales</taxon>
        <taxon>Salicaceae</taxon>
        <taxon>Saliceae</taxon>
        <taxon>Populus</taxon>
    </lineage>
</organism>
<feature type="domain" description="Agenet" evidence="5">
    <location>
        <begin position="251"/>
        <end position="307"/>
    </location>
</feature>
<proteinExistence type="predicted"/>
<evidence type="ECO:0000259" key="5">
    <source>
        <dbReference type="SMART" id="SM00743"/>
    </source>
</evidence>
<feature type="compositionally biased region" description="Low complexity" evidence="4">
    <location>
        <begin position="12"/>
        <end position="21"/>
    </location>
</feature>